<comment type="caution">
    <text evidence="1">The sequence shown here is derived from an EMBL/GenBank/DDBJ whole genome shotgun (WGS) entry which is preliminary data.</text>
</comment>
<protein>
    <submittedName>
        <fullName evidence="1">Uncharacterized protein</fullName>
    </submittedName>
</protein>
<proteinExistence type="predicted"/>
<evidence type="ECO:0000313" key="2">
    <source>
        <dbReference type="Proteomes" id="UP000275267"/>
    </source>
</evidence>
<dbReference type="AlphaFoldDB" id="A0A3L6RSW8"/>
<dbReference type="Proteomes" id="UP000275267">
    <property type="component" value="Unassembled WGS sequence"/>
</dbReference>
<sequence length="132" mass="14049">MPFVASKFAYAARCLTCRAQPSGLLKTGTDGRHHSTRRPLCCHVSFGCVKGEARTRRTVWGTSASSSTADHGLRGAPARGLHEDAPGSLLAMSGGGGRPPFKSARSLLLQICMQGRISLSRSARQALLPCWI</sequence>
<accession>A0A3L6RSW8</accession>
<organism evidence="1 2">
    <name type="scientific">Panicum miliaceum</name>
    <name type="common">Proso millet</name>
    <name type="synonym">Broomcorn millet</name>
    <dbReference type="NCBI Taxonomy" id="4540"/>
    <lineage>
        <taxon>Eukaryota</taxon>
        <taxon>Viridiplantae</taxon>
        <taxon>Streptophyta</taxon>
        <taxon>Embryophyta</taxon>
        <taxon>Tracheophyta</taxon>
        <taxon>Spermatophyta</taxon>
        <taxon>Magnoliopsida</taxon>
        <taxon>Liliopsida</taxon>
        <taxon>Poales</taxon>
        <taxon>Poaceae</taxon>
        <taxon>PACMAD clade</taxon>
        <taxon>Panicoideae</taxon>
        <taxon>Panicodae</taxon>
        <taxon>Paniceae</taxon>
        <taxon>Panicinae</taxon>
        <taxon>Panicum</taxon>
        <taxon>Panicum sect. Panicum</taxon>
    </lineage>
</organism>
<evidence type="ECO:0000313" key="1">
    <source>
        <dbReference type="EMBL" id="RLN08896.1"/>
    </source>
</evidence>
<gene>
    <name evidence="1" type="ORF">C2845_PM11G06750</name>
</gene>
<reference evidence="2" key="1">
    <citation type="journal article" date="2019" name="Nat. Commun.">
        <title>The genome of broomcorn millet.</title>
        <authorList>
            <person name="Zou C."/>
            <person name="Miki D."/>
            <person name="Li D."/>
            <person name="Tang Q."/>
            <person name="Xiao L."/>
            <person name="Rajput S."/>
            <person name="Deng P."/>
            <person name="Jia W."/>
            <person name="Huang R."/>
            <person name="Zhang M."/>
            <person name="Sun Y."/>
            <person name="Hu J."/>
            <person name="Fu X."/>
            <person name="Schnable P.S."/>
            <person name="Li F."/>
            <person name="Zhang H."/>
            <person name="Feng B."/>
            <person name="Zhu X."/>
            <person name="Liu R."/>
            <person name="Schnable J.C."/>
            <person name="Zhu J.-K."/>
            <person name="Zhang H."/>
        </authorList>
    </citation>
    <scope>NUCLEOTIDE SEQUENCE [LARGE SCALE GENOMIC DNA]</scope>
</reference>
<dbReference type="EMBL" id="PQIB02000007">
    <property type="protein sequence ID" value="RLN08896.1"/>
    <property type="molecule type" value="Genomic_DNA"/>
</dbReference>
<name>A0A3L6RSW8_PANMI</name>
<keyword evidence="2" id="KW-1185">Reference proteome</keyword>